<gene>
    <name evidence="1" type="ORF">S12H4_24033</name>
</gene>
<dbReference type="EMBL" id="BARW01012919">
    <property type="protein sequence ID" value="GAI74373.1"/>
    <property type="molecule type" value="Genomic_DNA"/>
</dbReference>
<evidence type="ECO:0000313" key="1">
    <source>
        <dbReference type="EMBL" id="GAI74373.1"/>
    </source>
</evidence>
<protein>
    <submittedName>
        <fullName evidence="1">Uncharacterized protein</fullName>
    </submittedName>
</protein>
<accession>X1R1G3</accession>
<name>X1R1G3_9ZZZZ</name>
<sequence length="29" mass="3651">PQPNEETIKQWKFFAEKSNWRIVHWQILP</sequence>
<reference evidence="1" key="1">
    <citation type="journal article" date="2014" name="Front. Microbiol.">
        <title>High frequency of phylogenetically diverse reductive dehalogenase-homologous genes in deep subseafloor sedimentary metagenomes.</title>
        <authorList>
            <person name="Kawai M."/>
            <person name="Futagami T."/>
            <person name="Toyoda A."/>
            <person name="Takaki Y."/>
            <person name="Nishi S."/>
            <person name="Hori S."/>
            <person name="Arai W."/>
            <person name="Tsubouchi T."/>
            <person name="Morono Y."/>
            <person name="Uchiyama I."/>
            <person name="Ito T."/>
            <person name="Fujiyama A."/>
            <person name="Inagaki F."/>
            <person name="Takami H."/>
        </authorList>
    </citation>
    <scope>NUCLEOTIDE SEQUENCE</scope>
    <source>
        <strain evidence="1">Expedition CK06-06</strain>
    </source>
</reference>
<feature type="non-terminal residue" evidence="1">
    <location>
        <position position="1"/>
    </location>
</feature>
<organism evidence="1">
    <name type="scientific">marine sediment metagenome</name>
    <dbReference type="NCBI Taxonomy" id="412755"/>
    <lineage>
        <taxon>unclassified sequences</taxon>
        <taxon>metagenomes</taxon>
        <taxon>ecological metagenomes</taxon>
    </lineage>
</organism>
<dbReference type="AlphaFoldDB" id="X1R1G3"/>
<comment type="caution">
    <text evidence="1">The sequence shown here is derived from an EMBL/GenBank/DDBJ whole genome shotgun (WGS) entry which is preliminary data.</text>
</comment>
<proteinExistence type="predicted"/>